<dbReference type="Gene3D" id="1.10.150.170">
    <property type="entry name" value="Putative methyltransferase TM0872, insert domain"/>
    <property type="match status" value="1"/>
</dbReference>
<dbReference type="InterPro" id="IPR002903">
    <property type="entry name" value="RsmH"/>
</dbReference>
<evidence type="ECO:0000256" key="7">
    <source>
        <dbReference type="SAM" id="MobiDB-lite"/>
    </source>
</evidence>
<dbReference type="InterPro" id="IPR029063">
    <property type="entry name" value="SAM-dependent_MTases_sf"/>
</dbReference>
<sequence>MTSPLHIPVMLERCVELLAPVATSECFIIDCTLGLGGHSAALLQRLPHVTVLGIDRDPAALQRASARLAEFGSRFVPIHATYDAVAEVAANYVAESGKQCRGILFDLGVSSMQLDFVERGFAYAQDAPLDMRMDQSTGITAAELLASSSAAELTQLFKRYGDEPLASRYAAAIVAARETTPLTRSTELVEVLQEATPAKMKNLRHPAKRVFQALRVAVNDELTVLAAAIPNALQALAVGGRIVVMAYQSHEDKIVKNAFAQVSRDRTPAGLPQQLPEFAPAFKLLTRGAEQASAAEQETNPRSIPVRLRAAEKVRET</sequence>
<keyword evidence="3 6" id="KW-0489">Methyltransferase</keyword>
<feature type="binding site" evidence="6">
    <location>
        <position position="106"/>
    </location>
    <ligand>
        <name>S-adenosyl-L-methionine</name>
        <dbReference type="ChEBI" id="CHEBI:59789"/>
    </ligand>
</feature>
<accession>A0A840DE17</accession>
<dbReference type="GO" id="GO:0070475">
    <property type="term" value="P:rRNA base methylation"/>
    <property type="evidence" value="ECO:0007669"/>
    <property type="project" value="UniProtKB-UniRule"/>
</dbReference>
<organism evidence="8 9">
    <name type="scientific">Canibacter oris</name>
    <dbReference type="NCBI Taxonomy" id="1365628"/>
    <lineage>
        <taxon>Bacteria</taxon>
        <taxon>Bacillati</taxon>
        <taxon>Actinomycetota</taxon>
        <taxon>Actinomycetes</taxon>
        <taxon>Micrococcales</taxon>
        <taxon>Microbacteriaceae</taxon>
        <taxon>Canibacter</taxon>
    </lineage>
</organism>
<keyword evidence="4 6" id="KW-0808">Transferase</keyword>
<feature type="binding site" evidence="6">
    <location>
        <position position="55"/>
    </location>
    <ligand>
        <name>S-adenosyl-L-methionine</name>
        <dbReference type="ChEBI" id="CHEBI:59789"/>
    </ligand>
</feature>
<evidence type="ECO:0000256" key="3">
    <source>
        <dbReference type="ARBA" id="ARBA00022603"/>
    </source>
</evidence>
<evidence type="ECO:0000256" key="5">
    <source>
        <dbReference type="ARBA" id="ARBA00022691"/>
    </source>
</evidence>
<gene>
    <name evidence="6" type="primary">rsmH</name>
    <name evidence="8" type="ORF">F5897_000601</name>
</gene>
<dbReference type="HAMAP" id="MF_01007">
    <property type="entry name" value="16SrRNA_methyltr_H"/>
    <property type="match status" value="1"/>
</dbReference>
<feature type="binding site" evidence="6">
    <location>
        <position position="113"/>
    </location>
    <ligand>
        <name>S-adenosyl-L-methionine</name>
        <dbReference type="ChEBI" id="CHEBI:59789"/>
    </ligand>
</feature>
<evidence type="ECO:0000313" key="9">
    <source>
        <dbReference type="Proteomes" id="UP000571183"/>
    </source>
</evidence>
<dbReference type="PIRSF" id="PIRSF004486">
    <property type="entry name" value="MraW"/>
    <property type="match status" value="1"/>
</dbReference>
<dbReference type="GO" id="GO:0071424">
    <property type="term" value="F:rRNA (cytosine-N4-)-methyltransferase activity"/>
    <property type="evidence" value="ECO:0007669"/>
    <property type="project" value="UniProtKB-UniRule"/>
</dbReference>
<keyword evidence="6" id="KW-0963">Cytoplasm</keyword>
<evidence type="ECO:0000256" key="2">
    <source>
        <dbReference type="ARBA" id="ARBA00022552"/>
    </source>
</evidence>
<dbReference type="PANTHER" id="PTHR11265">
    <property type="entry name" value="S-ADENOSYL-METHYLTRANSFERASE MRAW"/>
    <property type="match status" value="1"/>
</dbReference>
<dbReference type="NCBIfam" id="TIGR00006">
    <property type="entry name" value="16S rRNA (cytosine(1402)-N(4))-methyltransferase RsmH"/>
    <property type="match status" value="1"/>
</dbReference>
<evidence type="ECO:0000256" key="1">
    <source>
        <dbReference type="ARBA" id="ARBA00010396"/>
    </source>
</evidence>
<evidence type="ECO:0000313" key="8">
    <source>
        <dbReference type="EMBL" id="MBB4071304.1"/>
    </source>
</evidence>
<reference evidence="8" key="1">
    <citation type="submission" date="2020-08" db="EMBL/GenBank/DDBJ databases">
        <title>Sequencing the genomes of 1000 actinobacteria strains.</title>
        <authorList>
            <person name="Klenk H.-P."/>
        </authorList>
    </citation>
    <scope>NUCLEOTIDE SEQUENCE [LARGE SCALE GENOMIC DNA]</scope>
    <source>
        <strain evidence="8">DSM 27064</strain>
    </source>
</reference>
<feature type="binding site" evidence="6">
    <location>
        <position position="82"/>
    </location>
    <ligand>
        <name>S-adenosyl-L-methionine</name>
        <dbReference type="ChEBI" id="CHEBI:59789"/>
    </ligand>
</feature>
<dbReference type="Proteomes" id="UP000571183">
    <property type="component" value="Unassembled WGS sequence"/>
</dbReference>
<comment type="function">
    <text evidence="6">Specifically methylates the N4 position of cytidine in position 1402 (C1402) of 16S rRNA.</text>
</comment>
<dbReference type="RefSeq" id="WP_183304416.1">
    <property type="nucleotide sequence ID" value="NZ_JACIFD010000005.1"/>
</dbReference>
<dbReference type="AlphaFoldDB" id="A0A840DE17"/>
<name>A0A840DE17_9MICO</name>
<comment type="subcellular location">
    <subcellularLocation>
        <location evidence="6">Cytoplasm</location>
    </subcellularLocation>
</comment>
<dbReference type="Pfam" id="PF01795">
    <property type="entry name" value="Methyltransf_5"/>
    <property type="match status" value="1"/>
</dbReference>
<dbReference type="EC" id="2.1.1.199" evidence="6"/>
<feature type="binding site" evidence="6">
    <location>
        <begin position="36"/>
        <end position="38"/>
    </location>
    <ligand>
        <name>S-adenosyl-L-methionine</name>
        <dbReference type="ChEBI" id="CHEBI:59789"/>
    </ligand>
</feature>
<dbReference type="PANTHER" id="PTHR11265:SF0">
    <property type="entry name" value="12S RRNA N4-METHYLCYTIDINE METHYLTRANSFERASE"/>
    <property type="match status" value="1"/>
</dbReference>
<dbReference type="InterPro" id="IPR023397">
    <property type="entry name" value="SAM-dep_MeTrfase_MraW_recog"/>
</dbReference>
<dbReference type="SUPFAM" id="SSF53335">
    <property type="entry name" value="S-adenosyl-L-methionine-dependent methyltransferases"/>
    <property type="match status" value="1"/>
</dbReference>
<proteinExistence type="inferred from homology"/>
<comment type="similarity">
    <text evidence="1 6">Belongs to the methyltransferase superfamily. RsmH family.</text>
</comment>
<dbReference type="GO" id="GO:0005737">
    <property type="term" value="C:cytoplasm"/>
    <property type="evidence" value="ECO:0007669"/>
    <property type="project" value="UniProtKB-SubCell"/>
</dbReference>
<keyword evidence="9" id="KW-1185">Reference proteome</keyword>
<dbReference type="SUPFAM" id="SSF81799">
    <property type="entry name" value="Putative methyltransferase TM0872, insert domain"/>
    <property type="match status" value="1"/>
</dbReference>
<comment type="catalytic activity">
    <reaction evidence="6">
        <text>cytidine(1402) in 16S rRNA + S-adenosyl-L-methionine = N(4)-methylcytidine(1402) in 16S rRNA + S-adenosyl-L-homocysteine + H(+)</text>
        <dbReference type="Rhea" id="RHEA:42928"/>
        <dbReference type="Rhea" id="RHEA-COMP:10286"/>
        <dbReference type="Rhea" id="RHEA-COMP:10287"/>
        <dbReference type="ChEBI" id="CHEBI:15378"/>
        <dbReference type="ChEBI" id="CHEBI:57856"/>
        <dbReference type="ChEBI" id="CHEBI:59789"/>
        <dbReference type="ChEBI" id="CHEBI:74506"/>
        <dbReference type="ChEBI" id="CHEBI:82748"/>
        <dbReference type="EC" id="2.1.1.199"/>
    </reaction>
</comment>
<protein>
    <recommendedName>
        <fullName evidence="6">Ribosomal RNA small subunit methyltransferase H</fullName>
        <ecNumber evidence="6">2.1.1.199</ecNumber>
    </recommendedName>
    <alternativeName>
        <fullName evidence="6">16S rRNA m(4)C1402 methyltransferase</fullName>
    </alternativeName>
    <alternativeName>
        <fullName evidence="6">rRNA (cytosine-N(4)-)-methyltransferase RsmH</fullName>
    </alternativeName>
</protein>
<keyword evidence="2 6" id="KW-0698">rRNA processing</keyword>
<evidence type="ECO:0000256" key="6">
    <source>
        <dbReference type="HAMAP-Rule" id="MF_01007"/>
    </source>
</evidence>
<dbReference type="Gene3D" id="3.40.50.150">
    <property type="entry name" value="Vaccinia Virus protein VP39"/>
    <property type="match status" value="1"/>
</dbReference>
<evidence type="ECO:0000256" key="4">
    <source>
        <dbReference type="ARBA" id="ARBA00022679"/>
    </source>
</evidence>
<keyword evidence="5 6" id="KW-0949">S-adenosyl-L-methionine</keyword>
<comment type="caution">
    <text evidence="8">The sequence shown here is derived from an EMBL/GenBank/DDBJ whole genome shotgun (WGS) entry which is preliminary data.</text>
</comment>
<feature type="region of interest" description="Disordered" evidence="7">
    <location>
        <begin position="289"/>
        <end position="317"/>
    </location>
</feature>
<dbReference type="EMBL" id="JACIFD010000005">
    <property type="protein sequence ID" value="MBB4071304.1"/>
    <property type="molecule type" value="Genomic_DNA"/>
</dbReference>